<dbReference type="EMBL" id="JALNTZ010000001">
    <property type="protein sequence ID" value="KAJ3665679.1"/>
    <property type="molecule type" value="Genomic_DNA"/>
</dbReference>
<comment type="caution">
    <text evidence="2">The sequence shown here is derived from an EMBL/GenBank/DDBJ whole genome shotgun (WGS) entry which is preliminary data.</text>
</comment>
<proteinExistence type="predicted"/>
<keyword evidence="1" id="KW-0732">Signal</keyword>
<evidence type="ECO:0000313" key="2">
    <source>
        <dbReference type="EMBL" id="KAJ3665679.1"/>
    </source>
</evidence>
<gene>
    <name evidence="2" type="ORF">Zmor_001165</name>
</gene>
<name>A0AA38MS30_9CUCU</name>
<sequence>MRSIFLLAYSLALIKHLLYNSSIRDSLKYSDAQVEGIAGSITSSTRELAPCLPKNVSSSLALRNVDTD</sequence>
<evidence type="ECO:0000256" key="1">
    <source>
        <dbReference type="SAM" id="SignalP"/>
    </source>
</evidence>
<evidence type="ECO:0000313" key="3">
    <source>
        <dbReference type="Proteomes" id="UP001168821"/>
    </source>
</evidence>
<feature type="chain" id="PRO_5041308962" evidence="1">
    <location>
        <begin position="20"/>
        <end position="68"/>
    </location>
</feature>
<dbReference type="Proteomes" id="UP001168821">
    <property type="component" value="Unassembled WGS sequence"/>
</dbReference>
<reference evidence="2" key="1">
    <citation type="journal article" date="2023" name="G3 (Bethesda)">
        <title>Whole genome assemblies of Zophobas morio and Tenebrio molitor.</title>
        <authorList>
            <person name="Kaur S."/>
            <person name="Stinson S.A."/>
            <person name="diCenzo G.C."/>
        </authorList>
    </citation>
    <scope>NUCLEOTIDE SEQUENCE</scope>
    <source>
        <strain evidence="2">QUZm001</strain>
    </source>
</reference>
<feature type="signal peptide" evidence="1">
    <location>
        <begin position="1"/>
        <end position="19"/>
    </location>
</feature>
<keyword evidence="3" id="KW-1185">Reference proteome</keyword>
<accession>A0AA38MS30</accession>
<organism evidence="2 3">
    <name type="scientific">Zophobas morio</name>
    <dbReference type="NCBI Taxonomy" id="2755281"/>
    <lineage>
        <taxon>Eukaryota</taxon>
        <taxon>Metazoa</taxon>
        <taxon>Ecdysozoa</taxon>
        <taxon>Arthropoda</taxon>
        <taxon>Hexapoda</taxon>
        <taxon>Insecta</taxon>
        <taxon>Pterygota</taxon>
        <taxon>Neoptera</taxon>
        <taxon>Endopterygota</taxon>
        <taxon>Coleoptera</taxon>
        <taxon>Polyphaga</taxon>
        <taxon>Cucujiformia</taxon>
        <taxon>Tenebrionidae</taxon>
        <taxon>Zophobas</taxon>
    </lineage>
</organism>
<dbReference type="AlphaFoldDB" id="A0AA38MS30"/>
<protein>
    <submittedName>
        <fullName evidence="2">Uncharacterized protein</fullName>
    </submittedName>
</protein>